<dbReference type="PANTHER" id="PTHR42076:SF1">
    <property type="entry name" value="CYANOVIRIN-N DOMAIN-CONTAINING PROTEIN"/>
    <property type="match status" value="1"/>
</dbReference>
<dbReference type="AlphaFoldDB" id="A0A084B7F8"/>
<feature type="domain" description="Cyanovirin-N" evidence="1">
    <location>
        <begin position="2"/>
        <end position="105"/>
    </location>
</feature>
<organism evidence="2 3">
    <name type="scientific">Stachybotrys chartarum (strain CBS 109288 / IBT 7711)</name>
    <name type="common">Toxic black mold</name>
    <name type="synonym">Stilbospora chartarum</name>
    <dbReference type="NCBI Taxonomy" id="1280523"/>
    <lineage>
        <taxon>Eukaryota</taxon>
        <taxon>Fungi</taxon>
        <taxon>Dikarya</taxon>
        <taxon>Ascomycota</taxon>
        <taxon>Pezizomycotina</taxon>
        <taxon>Sordariomycetes</taxon>
        <taxon>Hypocreomycetidae</taxon>
        <taxon>Hypocreales</taxon>
        <taxon>Stachybotryaceae</taxon>
        <taxon>Stachybotrys</taxon>
    </lineage>
</organism>
<keyword evidence="3" id="KW-1185">Reference proteome</keyword>
<evidence type="ECO:0000313" key="2">
    <source>
        <dbReference type="EMBL" id="KEY73487.1"/>
    </source>
</evidence>
<dbReference type="EMBL" id="KL647833">
    <property type="protein sequence ID" value="KEY73487.1"/>
    <property type="molecule type" value="Genomic_DNA"/>
</dbReference>
<dbReference type="HOGENOM" id="CLU_144945_0_0_1"/>
<protein>
    <recommendedName>
        <fullName evidence="1">Cyanovirin-N domain-containing protein</fullName>
    </recommendedName>
</protein>
<proteinExistence type="predicted"/>
<dbReference type="PANTHER" id="PTHR42076">
    <property type="entry name" value="CYANOVIRIN-N HOMOLOG"/>
    <property type="match status" value="1"/>
</dbReference>
<gene>
    <name evidence="2" type="ORF">S7711_03655</name>
</gene>
<dbReference type="SMART" id="SM01111">
    <property type="entry name" value="CVNH"/>
    <property type="match status" value="1"/>
</dbReference>
<dbReference type="SUPFAM" id="SSF51322">
    <property type="entry name" value="Cyanovirin-N"/>
    <property type="match status" value="1"/>
</dbReference>
<dbReference type="Gene3D" id="2.30.60.10">
    <property type="entry name" value="Cyanovirin-N"/>
    <property type="match status" value="1"/>
</dbReference>
<name>A0A084B7F8_STACB</name>
<accession>A0A084B7F8</accession>
<dbReference type="Proteomes" id="UP000028045">
    <property type="component" value="Unassembled WGS sequence"/>
</dbReference>
<evidence type="ECO:0000313" key="3">
    <source>
        <dbReference type="Proteomes" id="UP000028045"/>
    </source>
</evidence>
<dbReference type="InterPro" id="IPR011058">
    <property type="entry name" value="Cyanovirin-N"/>
</dbReference>
<reference evidence="2 3" key="1">
    <citation type="journal article" date="2014" name="BMC Genomics">
        <title>Comparative genome sequencing reveals chemotype-specific gene clusters in the toxigenic black mold Stachybotrys.</title>
        <authorList>
            <person name="Semeiks J."/>
            <person name="Borek D."/>
            <person name="Otwinowski Z."/>
            <person name="Grishin N.V."/>
        </authorList>
    </citation>
    <scope>NUCLEOTIDE SEQUENCE [LARGE SCALE GENOMIC DNA]</scope>
    <source>
        <strain evidence="3">CBS 109288 / IBT 7711</strain>
    </source>
</reference>
<sequence length="108" mass="11762">MPFHESAQNVTVEDGHVLRAELANVEGEHVEAEFDLNSCIGNNNGSFEWGGSGFADSAEEITFEIEGDAGVPILRAKLYNVDGELVDGDINLAERIQNNNGEFSFGRF</sequence>
<dbReference type="Pfam" id="PF08881">
    <property type="entry name" value="CVNH"/>
    <property type="match status" value="1"/>
</dbReference>
<evidence type="ECO:0000259" key="1">
    <source>
        <dbReference type="SMART" id="SM01111"/>
    </source>
</evidence>
<dbReference type="InterPro" id="IPR036673">
    <property type="entry name" value="Cyanovirin-N_sf"/>
</dbReference>
<dbReference type="OrthoDB" id="2441380at2759"/>